<dbReference type="AlphaFoldDB" id="A0A455T013"/>
<dbReference type="InterPro" id="IPR016163">
    <property type="entry name" value="Ald_DH_C"/>
</dbReference>
<protein>
    <recommendedName>
        <fullName evidence="3">Aldehyde dehydrogenase domain-containing protein</fullName>
    </recommendedName>
</protein>
<keyword evidence="1" id="KW-0560">Oxidoreductase</keyword>
<feature type="compositionally biased region" description="Polar residues" evidence="2">
    <location>
        <begin position="16"/>
        <end position="27"/>
    </location>
</feature>
<evidence type="ECO:0000256" key="2">
    <source>
        <dbReference type="SAM" id="MobiDB-lite"/>
    </source>
</evidence>
<dbReference type="Gene3D" id="3.40.605.10">
    <property type="entry name" value="Aldehyde Dehydrogenase, Chain A, domain 1"/>
    <property type="match status" value="1"/>
</dbReference>
<accession>A0A455T013</accession>
<evidence type="ECO:0000259" key="3">
    <source>
        <dbReference type="Pfam" id="PF00171"/>
    </source>
</evidence>
<organism evidence="4">
    <name type="scientific">Thermogemmatispora argillosa</name>
    <dbReference type="NCBI Taxonomy" id="2045280"/>
    <lineage>
        <taxon>Bacteria</taxon>
        <taxon>Bacillati</taxon>
        <taxon>Chloroflexota</taxon>
        <taxon>Ktedonobacteria</taxon>
        <taxon>Thermogemmatisporales</taxon>
        <taxon>Thermogemmatisporaceae</taxon>
        <taxon>Thermogemmatispora</taxon>
    </lineage>
</organism>
<name>A0A455T013_9CHLR</name>
<dbReference type="Gene3D" id="3.40.309.10">
    <property type="entry name" value="Aldehyde Dehydrogenase, Chain A, domain 2"/>
    <property type="match status" value="1"/>
</dbReference>
<dbReference type="EMBL" id="AP019377">
    <property type="protein sequence ID" value="BBH92689.1"/>
    <property type="molecule type" value="Genomic_DNA"/>
</dbReference>
<dbReference type="SUPFAM" id="SSF53720">
    <property type="entry name" value="ALDH-like"/>
    <property type="match status" value="1"/>
</dbReference>
<evidence type="ECO:0000256" key="1">
    <source>
        <dbReference type="ARBA" id="ARBA00023002"/>
    </source>
</evidence>
<feature type="region of interest" description="Disordered" evidence="2">
    <location>
        <begin position="1"/>
        <end position="27"/>
    </location>
</feature>
<reference evidence="4" key="1">
    <citation type="submission" date="2018-12" db="EMBL/GenBank/DDBJ databases">
        <title>Novel natural products biosynthetic potential of the class Ktedonobacteria.</title>
        <authorList>
            <person name="Zheng Y."/>
            <person name="Saitou A."/>
            <person name="Wang C.M."/>
            <person name="Toyoda A."/>
            <person name="Minakuchi Y."/>
            <person name="Sekiguchi Y."/>
            <person name="Ueda K."/>
            <person name="Takano H."/>
            <person name="Sakai Y."/>
            <person name="Yokota A."/>
            <person name="Yabe S."/>
        </authorList>
    </citation>
    <scope>NUCLEOTIDE SEQUENCE</scope>
    <source>
        <strain evidence="4">A3-2</strain>
    </source>
</reference>
<feature type="domain" description="Aldehyde dehydrogenase" evidence="3">
    <location>
        <begin position="208"/>
        <end position="345"/>
    </location>
</feature>
<dbReference type="InterPro" id="IPR015590">
    <property type="entry name" value="Aldehyde_DH_dom"/>
</dbReference>
<proteinExistence type="predicted"/>
<gene>
    <name evidence="4" type="ORF">KTA_08880</name>
</gene>
<dbReference type="InterPro" id="IPR016161">
    <property type="entry name" value="Ald_DH/histidinol_DH"/>
</dbReference>
<dbReference type="GO" id="GO:0016620">
    <property type="term" value="F:oxidoreductase activity, acting on the aldehyde or oxo group of donors, NAD or NADP as acceptor"/>
    <property type="evidence" value="ECO:0007669"/>
    <property type="project" value="InterPro"/>
</dbReference>
<sequence length="584" mass="63543">MSTSSTRHGSPHFPTVSGSIAPSTQQEMDAAVQALQAHKDRWVAVPVRERIAILEQLLSNFVAIAPRWVEASLKAKGLAPDEPAASEEWGAGVLPVVNNLRQLRQSLLDIERYGHPRIPGPVLTMPNGQVAARVFPQTFYDRLFFMGLTAEIWMEPGVSISELARTQALIYQDRQHSGKVALVLGAGNVASIGPMDILYKLFVEDQVVLFKANPVNAYLGPLLAEAFEPLITGGFLRLVYGGAEEGAYLCQHPGIEEIHITGSDKTYEAIVFGPGPEGAQRKAARQPLITKRVTGELGNVSPVIVVPGPWTTRDLAYQAAHIVSSLTNNAGFNCNATRVLIQHAGWEQRPELLNAIRRVLQSVPPRLAYYPGANERQRAFVAEHPEAELYGQASDGRLPWTFITGLDPEREGDICYTTEAFCGLFAETALPADSVADYIDRAVAFANERLWGTLNATLIVHPESLKIPAIAHAVERAVANLRYGTIGVNYWAGIGFALAVTTWGAFPGHESYDIQSGTGVVHNTLMFSRAQKSVLRGPFRTTPTPPWFVTEGRKALKIFPKLVEFLAAPSPTKLPAILLAATVG</sequence>
<dbReference type="Pfam" id="PF00171">
    <property type="entry name" value="Aldedh"/>
    <property type="match status" value="1"/>
</dbReference>
<dbReference type="InterPro" id="IPR016162">
    <property type="entry name" value="Ald_DH_N"/>
</dbReference>
<evidence type="ECO:0000313" key="4">
    <source>
        <dbReference type="EMBL" id="BBH92689.1"/>
    </source>
</evidence>